<keyword evidence="3" id="KW-0472">Membrane</keyword>
<dbReference type="InterPro" id="IPR016161">
    <property type="entry name" value="Ald_DH/histidinol_DH"/>
</dbReference>
<accession>A0A0C3L281</accession>
<evidence type="ECO:0000259" key="4">
    <source>
        <dbReference type="Pfam" id="PF00171"/>
    </source>
</evidence>
<dbReference type="InterPro" id="IPR016160">
    <property type="entry name" value="Ald_DH_CS_CYS"/>
</dbReference>
<dbReference type="Gene3D" id="3.40.605.10">
    <property type="entry name" value="Aldehyde Dehydrogenase, Chain A, domain 1"/>
    <property type="match status" value="1"/>
</dbReference>
<dbReference type="Gene3D" id="3.40.309.10">
    <property type="entry name" value="Aldehyde Dehydrogenase, Chain A, domain 2"/>
    <property type="match status" value="1"/>
</dbReference>
<evidence type="ECO:0000256" key="2">
    <source>
        <dbReference type="ARBA" id="ARBA00023002"/>
    </source>
</evidence>
<evidence type="ECO:0000256" key="1">
    <source>
        <dbReference type="ARBA" id="ARBA00009986"/>
    </source>
</evidence>
<keyword evidence="6" id="KW-1185">Reference proteome</keyword>
<feature type="transmembrane region" description="Helical" evidence="3">
    <location>
        <begin position="25"/>
        <end position="45"/>
    </location>
</feature>
<dbReference type="STRING" id="1051891.A0A0C3L281"/>
<evidence type="ECO:0000256" key="3">
    <source>
        <dbReference type="SAM" id="Phobius"/>
    </source>
</evidence>
<comment type="similarity">
    <text evidence="1">Belongs to the aldehyde dehydrogenase family.</text>
</comment>
<protein>
    <recommendedName>
        <fullName evidence="4">Aldehyde dehydrogenase domain-containing protein</fullName>
    </recommendedName>
</protein>
<feature type="domain" description="Aldehyde dehydrogenase" evidence="4">
    <location>
        <begin position="19"/>
        <end position="310"/>
    </location>
</feature>
<gene>
    <name evidence="5" type="ORF">M407DRAFT_235560</name>
</gene>
<dbReference type="OrthoDB" id="310895at2759"/>
<keyword evidence="3" id="KW-1133">Transmembrane helix</keyword>
<keyword evidence="3" id="KW-0812">Transmembrane</keyword>
<reference evidence="5 6" key="1">
    <citation type="submission" date="2014-04" db="EMBL/GenBank/DDBJ databases">
        <authorList>
            <consortium name="DOE Joint Genome Institute"/>
            <person name="Kuo A."/>
            <person name="Girlanda M."/>
            <person name="Perotto S."/>
            <person name="Kohler A."/>
            <person name="Nagy L.G."/>
            <person name="Floudas D."/>
            <person name="Copeland A."/>
            <person name="Barry K.W."/>
            <person name="Cichocki N."/>
            <person name="Veneault-Fourrey C."/>
            <person name="LaButti K."/>
            <person name="Lindquist E.A."/>
            <person name="Lipzen A."/>
            <person name="Lundell T."/>
            <person name="Morin E."/>
            <person name="Murat C."/>
            <person name="Sun H."/>
            <person name="Tunlid A."/>
            <person name="Henrissat B."/>
            <person name="Grigoriev I.V."/>
            <person name="Hibbett D.S."/>
            <person name="Martin F."/>
            <person name="Nordberg H.P."/>
            <person name="Cantor M.N."/>
            <person name="Hua S.X."/>
        </authorList>
    </citation>
    <scope>NUCLEOTIDE SEQUENCE [LARGE SCALE GENOMIC DNA]</scope>
    <source>
        <strain evidence="5 6">MUT 4182</strain>
    </source>
</reference>
<dbReference type="HOGENOM" id="CLU_005391_1_0_1"/>
<proteinExistence type="inferred from homology"/>
<organism evidence="5 6">
    <name type="scientific">Tulasnella calospora MUT 4182</name>
    <dbReference type="NCBI Taxonomy" id="1051891"/>
    <lineage>
        <taxon>Eukaryota</taxon>
        <taxon>Fungi</taxon>
        <taxon>Dikarya</taxon>
        <taxon>Basidiomycota</taxon>
        <taxon>Agaricomycotina</taxon>
        <taxon>Agaricomycetes</taxon>
        <taxon>Cantharellales</taxon>
        <taxon>Tulasnellaceae</taxon>
        <taxon>Tulasnella</taxon>
    </lineage>
</organism>
<dbReference type="InterPro" id="IPR015590">
    <property type="entry name" value="Aldehyde_DH_dom"/>
</dbReference>
<dbReference type="EMBL" id="KN823804">
    <property type="protein sequence ID" value="KIO15812.1"/>
    <property type="molecule type" value="Genomic_DNA"/>
</dbReference>
<dbReference type="InterPro" id="IPR016162">
    <property type="entry name" value="Ald_DH_N"/>
</dbReference>
<dbReference type="PANTHER" id="PTHR11699">
    <property type="entry name" value="ALDEHYDE DEHYDROGENASE-RELATED"/>
    <property type="match status" value="1"/>
</dbReference>
<dbReference type="Pfam" id="PF00171">
    <property type="entry name" value="Aldedh"/>
    <property type="match status" value="1"/>
</dbReference>
<name>A0A0C3L281_9AGAM</name>
<dbReference type="Proteomes" id="UP000054248">
    <property type="component" value="Unassembled WGS sequence"/>
</dbReference>
<sequence length="326" mass="35295">MISIAKSSLADMELKDTDKPGLRRFIKLVPLGVVLVIAPWTYLYLPSINSVLPAILAGNSVILKPSPQTPLTGELLRKAFIAAGLPEDLLQVVYLSPELAEALIKNSLIKFVSFTGSVARGHLVAKEATLSSAFKGVALALGGKDAAYVREDAGLDYTTAKLVNGAFFNSGQSCCAMDRIYVHQSKYDDFVKKLVEIAKTYKCGDPTKEDVNLGPVVTVGSADLIRKQVQDVVEAGAKILLGNQTRHIGTAFVALQVLVDIDHLLSRDVFFYPLSELDSPILRQVPDDKEALYLTKYSKYGLTASIWTNAAGATKSEEAFLELCQA</sequence>
<dbReference type="InterPro" id="IPR016163">
    <property type="entry name" value="Ald_DH_C"/>
</dbReference>
<evidence type="ECO:0000313" key="6">
    <source>
        <dbReference type="Proteomes" id="UP000054248"/>
    </source>
</evidence>
<dbReference type="SUPFAM" id="SSF53720">
    <property type="entry name" value="ALDH-like"/>
    <property type="match status" value="1"/>
</dbReference>
<keyword evidence="2" id="KW-0560">Oxidoreductase</keyword>
<dbReference type="GO" id="GO:0016620">
    <property type="term" value="F:oxidoreductase activity, acting on the aldehyde or oxo group of donors, NAD or NADP as acceptor"/>
    <property type="evidence" value="ECO:0007669"/>
    <property type="project" value="InterPro"/>
</dbReference>
<dbReference type="AlphaFoldDB" id="A0A0C3L281"/>
<dbReference type="PROSITE" id="PS00070">
    <property type="entry name" value="ALDEHYDE_DEHYDR_CYS"/>
    <property type="match status" value="1"/>
</dbReference>
<evidence type="ECO:0000313" key="5">
    <source>
        <dbReference type="EMBL" id="KIO15812.1"/>
    </source>
</evidence>
<reference evidence="6" key="2">
    <citation type="submission" date="2015-01" db="EMBL/GenBank/DDBJ databases">
        <title>Evolutionary Origins and Diversification of the Mycorrhizal Mutualists.</title>
        <authorList>
            <consortium name="DOE Joint Genome Institute"/>
            <consortium name="Mycorrhizal Genomics Consortium"/>
            <person name="Kohler A."/>
            <person name="Kuo A."/>
            <person name="Nagy L.G."/>
            <person name="Floudas D."/>
            <person name="Copeland A."/>
            <person name="Barry K.W."/>
            <person name="Cichocki N."/>
            <person name="Veneault-Fourrey C."/>
            <person name="LaButti K."/>
            <person name="Lindquist E.A."/>
            <person name="Lipzen A."/>
            <person name="Lundell T."/>
            <person name="Morin E."/>
            <person name="Murat C."/>
            <person name="Riley R."/>
            <person name="Ohm R."/>
            <person name="Sun H."/>
            <person name="Tunlid A."/>
            <person name="Henrissat B."/>
            <person name="Grigoriev I.V."/>
            <person name="Hibbett D.S."/>
            <person name="Martin F."/>
        </authorList>
    </citation>
    <scope>NUCLEOTIDE SEQUENCE [LARGE SCALE GENOMIC DNA]</scope>
    <source>
        <strain evidence="6">MUT 4182</strain>
    </source>
</reference>